<dbReference type="Gene3D" id="3.40.630.30">
    <property type="match status" value="1"/>
</dbReference>
<sequence length="187" mass="21635">MVNAMELNTKRLTLRPWKESDAEALYMYAKDPRVGPKAGWAPHKSVEESLSIIKHLLQGKECYAICLRDAKTPIGAIELMLHEKSDVAASKDACELGYWLAYPFWGKGYMLEAAEELLRHGFEDLDMKQIWCGYYEGNMNSKRVQEKCGFSYYCTIKDVEVAALHEKRTRHTTLLKEEDWKRLHSKV</sequence>
<evidence type="ECO:0000313" key="6">
    <source>
        <dbReference type="Proteomes" id="UP000464754"/>
    </source>
</evidence>
<feature type="domain" description="N-acetyltransferase" evidence="4">
    <location>
        <begin position="12"/>
        <end position="171"/>
    </location>
</feature>
<proteinExistence type="inferred from homology"/>
<dbReference type="PROSITE" id="PS51186">
    <property type="entry name" value="GNAT"/>
    <property type="match status" value="1"/>
</dbReference>
<evidence type="ECO:0000256" key="3">
    <source>
        <dbReference type="ARBA" id="ARBA00038502"/>
    </source>
</evidence>
<reference evidence="6" key="1">
    <citation type="submission" date="2019-05" db="EMBL/GenBank/DDBJ databases">
        <title>Complete genome sequencing of Absiella argi strain JCM 30884.</title>
        <authorList>
            <person name="Sakamoto M."/>
            <person name="Murakami T."/>
            <person name="Mori H."/>
        </authorList>
    </citation>
    <scope>NUCLEOTIDE SEQUENCE [LARGE SCALE GENOMIC DNA]</scope>
    <source>
        <strain evidence="6">JCM 30884</strain>
    </source>
</reference>
<dbReference type="PANTHER" id="PTHR43792">
    <property type="entry name" value="GNAT FAMILY, PUTATIVE (AFU_ORTHOLOGUE AFUA_3G00765)-RELATED-RELATED"/>
    <property type="match status" value="1"/>
</dbReference>
<dbReference type="RefSeq" id="WP_232057308.1">
    <property type="nucleotide sequence ID" value="NZ_AP019711.1"/>
</dbReference>
<dbReference type="Pfam" id="PF13302">
    <property type="entry name" value="Acetyltransf_3"/>
    <property type="match status" value="1"/>
</dbReference>
<accession>A0A6N4TFC9</accession>
<keyword evidence="1 5" id="KW-0808">Transferase</keyword>
<dbReference type="KEGG" id="aarg:Aargi30884_05730"/>
<dbReference type="GO" id="GO:0008999">
    <property type="term" value="F:protein-N-terminal-alanine acetyltransferase activity"/>
    <property type="evidence" value="ECO:0007669"/>
    <property type="project" value="TreeGrafter"/>
</dbReference>
<evidence type="ECO:0000256" key="1">
    <source>
        <dbReference type="ARBA" id="ARBA00022679"/>
    </source>
</evidence>
<keyword evidence="6" id="KW-1185">Reference proteome</keyword>
<evidence type="ECO:0000256" key="2">
    <source>
        <dbReference type="ARBA" id="ARBA00023315"/>
    </source>
</evidence>
<dbReference type="PANTHER" id="PTHR43792:SF8">
    <property type="entry name" value="[RIBOSOMAL PROTEIN US5]-ALANINE N-ACETYLTRANSFERASE"/>
    <property type="match status" value="1"/>
</dbReference>
<dbReference type="EMBL" id="AP019695">
    <property type="protein sequence ID" value="BBK21670.1"/>
    <property type="molecule type" value="Genomic_DNA"/>
</dbReference>
<evidence type="ECO:0000259" key="4">
    <source>
        <dbReference type="PROSITE" id="PS51186"/>
    </source>
</evidence>
<protein>
    <submittedName>
        <fullName evidence="5">Acetyltransferase</fullName>
    </submittedName>
</protein>
<dbReference type="InterPro" id="IPR016181">
    <property type="entry name" value="Acyl_CoA_acyltransferase"/>
</dbReference>
<dbReference type="AlphaFoldDB" id="A0A6N4TFC9"/>
<dbReference type="SUPFAM" id="SSF55729">
    <property type="entry name" value="Acyl-CoA N-acyltransferases (Nat)"/>
    <property type="match status" value="1"/>
</dbReference>
<dbReference type="Proteomes" id="UP000464754">
    <property type="component" value="Chromosome"/>
</dbReference>
<organism evidence="5 6">
    <name type="scientific">Amedibacterium intestinale</name>
    <dbReference type="NCBI Taxonomy" id="2583452"/>
    <lineage>
        <taxon>Bacteria</taxon>
        <taxon>Bacillati</taxon>
        <taxon>Bacillota</taxon>
        <taxon>Erysipelotrichia</taxon>
        <taxon>Erysipelotrichales</taxon>
        <taxon>Erysipelotrichaceae</taxon>
        <taxon>Amedibacterium</taxon>
    </lineage>
</organism>
<comment type="similarity">
    <text evidence="3">Belongs to the acetyltransferase family. RimJ subfamily.</text>
</comment>
<keyword evidence="2" id="KW-0012">Acyltransferase</keyword>
<dbReference type="InterPro" id="IPR000182">
    <property type="entry name" value="GNAT_dom"/>
</dbReference>
<name>A0A6N4TFC9_9FIRM</name>
<gene>
    <name evidence="5" type="ORF">Aargi30884_05730</name>
</gene>
<dbReference type="InterPro" id="IPR051531">
    <property type="entry name" value="N-acetyltransferase"/>
</dbReference>
<dbReference type="GO" id="GO:0005737">
    <property type="term" value="C:cytoplasm"/>
    <property type="evidence" value="ECO:0007669"/>
    <property type="project" value="TreeGrafter"/>
</dbReference>
<evidence type="ECO:0000313" key="5">
    <source>
        <dbReference type="EMBL" id="BBK21670.1"/>
    </source>
</evidence>